<evidence type="ECO:0000313" key="2">
    <source>
        <dbReference type="Proteomes" id="UP000322234"/>
    </source>
</evidence>
<comment type="caution">
    <text evidence="1">The sequence shown here is derived from an EMBL/GenBank/DDBJ whole genome shotgun (WGS) entry which is preliminary data.</text>
</comment>
<dbReference type="Proteomes" id="UP000322234">
    <property type="component" value="Unassembled WGS sequence"/>
</dbReference>
<organism evidence="1 2">
    <name type="scientific">Bos mutus</name>
    <name type="common">wild yak</name>
    <dbReference type="NCBI Taxonomy" id="72004"/>
    <lineage>
        <taxon>Eukaryota</taxon>
        <taxon>Metazoa</taxon>
        <taxon>Chordata</taxon>
        <taxon>Craniata</taxon>
        <taxon>Vertebrata</taxon>
        <taxon>Euteleostomi</taxon>
        <taxon>Mammalia</taxon>
        <taxon>Eutheria</taxon>
        <taxon>Laurasiatheria</taxon>
        <taxon>Artiodactyla</taxon>
        <taxon>Ruminantia</taxon>
        <taxon>Pecora</taxon>
        <taxon>Bovidae</taxon>
        <taxon>Bovinae</taxon>
        <taxon>Bos</taxon>
    </lineage>
</organism>
<dbReference type="EMBL" id="VBQZ03000024">
    <property type="protein sequence ID" value="MXQ85060.1"/>
    <property type="molecule type" value="Genomic_DNA"/>
</dbReference>
<protein>
    <submittedName>
        <fullName evidence="1">Uncharacterized protein</fullName>
    </submittedName>
</protein>
<proteinExistence type="predicted"/>
<reference evidence="1" key="1">
    <citation type="submission" date="2019-10" db="EMBL/GenBank/DDBJ databases">
        <title>The sequence and de novo assembly of the wild yak genome.</title>
        <authorList>
            <person name="Liu Y."/>
        </authorList>
    </citation>
    <scope>NUCLEOTIDE SEQUENCE [LARGE SCALE GENOMIC DNA]</scope>
    <source>
        <strain evidence="1">WY2019</strain>
    </source>
</reference>
<dbReference type="AlphaFoldDB" id="A0A6B0R5X1"/>
<accession>A0A6B0R5X1</accession>
<name>A0A6B0R5X1_9CETA</name>
<evidence type="ECO:0000313" key="1">
    <source>
        <dbReference type="EMBL" id="MXQ85060.1"/>
    </source>
</evidence>
<gene>
    <name evidence="1" type="ORF">E5288_WYG004229</name>
</gene>
<keyword evidence="2" id="KW-1185">Reference proteome</keyword>
<sequence length="92" mass="10611">MFKLLRTFWGCKPELGCCKAPVVQQRSTLDEQALSWEDLQMWFLGEVSTYGSTPRPYRVHQETEVWAEIQLTKTSGTRGKSLCQFQMFSGTN</sequence>